<name>A0A226DT37_FOLCA</name>
<accession>A0A226DT37</accession>
<evidence type="ECO:0000313" key="2">
    <source>
        <dbReference type="Proteomes" id="UP000198287"/>
    </source>
</evidence>
<dbReference type="OrthoDB" id="2220528at2759"/>
<evidence type="ECO:0008006" key="3">
    <source>
        <dbReference type="Google" id="ProtNLM"/>
    </source>
</evidence>
<comment type="caution">
    <text evidence="1">The sequence shown here is derived from an EMBL/GenBank/DDBJ whole genome shotgun (WGS) entry which is preliminary data.</text>
</comment>
<dbReference type="EMBL" id="LNIX01000011">
    <property type="protein sequence ID" value="OXA48652.1"/>
    <property type="molecule type" value="Genomic_DNA"/>
</dbReference>
<dbReference type="Proteomes" id="UP000198287">
    <property type="component" value="Unassembled WGS sequence"/>
</dbReference>
<proteinExistence type="predicted"/>
<protein>
    <recommendedName>
        <fullName evidence="3">F-box domain-containing protein</fullName>
    </recommendedName>
</protein>
<organism evidence="1 2">
    <name type="scientific">Folsomia candida</name>
    <name type="common">Springtail</name>
    <dbReference type="NCBI Taxonomy" id="158441"/>
    <lineage>
        <taxon>Eukaryota</taxon>
        <taxon>Metazoa</taxon>
        <taxon>Ecdysozoa</taxon>
        <taxon>Arthropoda</taxon>
        <taxon>Hexapoda</taxon>
        <taxon>Collembola</taxon>
        <taxon>Entomobryomorpha</taxon>
        <taxon>Isotomoidea</taxon>
        <taxon>Isotomidae</taxon>
        <taxon>Proisotominae</taxon>
        <taxon>Folsomia</taxon>
    </lineage>
</organism>
<reference evidence="1 2" key="1">
    <citation type="submission" date="2015-12" db="EMBL/GenBank/DDBJ databases">
        <title>The genome of Folsomia candida.</title>
        <authorList>
            <person name="Faddeeva A."/>
            <person name="Derks M.F."/>
            <person name="Anvar Y."/>
            <person name="Smit S."/>
            <person name="Van Straalen N."/>
            <person name="Roelofs D."/>
        </authorList>
    </citation>
    <scope>NUCLEOTIDE SEQUENCE [LARGE SCALE GENOMIC DNA]</scope>
    <source>
        <strain evidence="1 2">VU population</strain>
        <tissue evidence="1">Whole body</tissue>
    </source>
</reference>
<evidence type="ECO:0000313" key="1">
    <source>
        <dbReference type="EMBL" id="OXA48652.1"/>
    </source>
</evidence>
<keyword evidence="2" id="KW-1185">Reference proteome</keyword>
<gene>
    <name evidence="1" type="ORF">Fcan01_16230</name>
</gene>
<sequence length="481" mass="55090">MYLKRVVSKIYGPIVEEHIPIEKKRLQPFVGFESFDQNREEHRSKVGKTTLWRSSEEPNISRHNRSSSAYVIPGSHDADNATTSATLKALMNPLILDIIFPLISISDLKSCRLVNHAWAHHGATLLGKRTILDVNQLFYYSASNLQLTIHPVNEKLIKGLKLHCEFDTLARRYKAIDVVTTGLGMLKFKDIQYISVVISGWPHESCEDRCEPQKLAVHPNLTTIKYGPYEGSYLHPVLQSLIDSAPNLTFLDVWGSSLPDLESCRNLKSLKFYLISYDRIYAIGDMIEILGQVKDSVTNVELRYKNYSHYWRQMQKRSLPVMSKLVSLTIHPFEECPTLDFFNEIHLPALKILAFRNLFVSSTRLLNHLVMWQRHRGVESLALEFYLGTAHGEFAASIVQLFPAVKKFDLEIFFVCDRFINGINQLAVVQVWDLEQVNLDVDCVDESALIVVILKSLLPWKATPGFSNELYPNIKIHRTFC</sequence>
<dbReference type="AlphaFoldDB" id="A0A226DT37"/>